<evidence type="ECO:0000259" key="1">
    <source>
        <dbReference type="Pfam" id="PF03167"/>
    </source>
</evidence>
<name>A0A1M5BJT1_9BACE</name>
<dbReference type="NCBIfam" id="TIGR04274">
    <property type="entry name" value="hypoxanDNAglyco"/>
    <property type="match status" value="1"/>
</dbReference>
<evidence type="ECO:0000313" key="3">
    <source>
        <dbReference type="Proteomes" id="UP000184509"/>
    </source>
</evidence>
<dbReference type="STRING" id="1297750.SAMN05444405_108137"/>
<evidence type="ECO:0000313" key="2">
    <source>
        <dbReference type="EMBL" id="SHF42706.1"/>
    </source>
</evidence>
<accession>A0A1M5BJT1</accession>
<dbReference type="RefSeq" id="WP_073401468.1">
    <property type="nucleotide sequence ID" value="NZ_FQTV01000008.1"/>
</dbReference>
<organism evidence="2 3">
    <name type="scientific">Bacteroides luti</name>
    <dbReference type="NCBI Taxonomy" id="1297750"/>
    <lineage>
        <taxon>Bacteria</taxon>
        <taxon>Pseudomonadati</taxon>
        <taxon>Bacteroidota</taxon>
        <taxon>Bacteroidia</taxon>
        <taxon>Bacteroidales</taxon>
        <taxon>Bacteroidaceae</taxon>
        <taxon>Bacteroides</taxon>
    </lineage>
</organism>
<dbReference type="CDD" id="cd10032">
    <property type="entry name" value="UDG-F6_HDG"/>
    <property type="match status" value="1"/>
</dbReference>
<dbReference type="InterPro" id="IPR026353">
    <property type="entry name" value="Hypoxan-DNA_Glyclase"/>
</dbReference>
<protein>
    <submittedName>
        <fullName evidence="2">G/U mismatch-specific uracil-DNA glycosylase</fullName>
    </submittedName>
</protein>
<dbReference type="EMBL" id="FQTV01000008">
    <property type="protein sequence ID" value="SHF42706.1"/>
    <property type="molecule type" value="Genomic_DNA"/>
</dbReference>
<dbReference type="OrthoDB" id="9799921at2"/>
<proteinExistence type="predicted"/>
<dbReference type="AlphaFoldDB" id="A0A1M5BJT1"/>
<dbReference type="SUPFAM" id="SSF52141">
    <property type="entry name" value="Uracil-DNA glycosylase-like"/>
    <property type="match status" value="1"/>
</dbReference>
<dbReference type="Gene3D" id="3.40.470.10">
    <property type="entry name" value="Uracil-DNA glycosylase-like domain"/>
    <property type="match status" value="1"/>
</dbReference>
<sequence>MITCFSPIVDKDTTRIVVGTMPSVDSLRFGEYYGNSRNQFWKILFAVFEGGRVPADYEDKVATAHRHGVGLWDILASCKREGSLDSNIKEESLNDFPALLKEHPNVKILIFNGQNSYKYFMKAYGQLPGIEYRVMPSTSPANAMKNFEAKQKEWEVALLS</sequence>
<feature type="domain" description="Uracil-DNA glycosylase-like" evidence="1">
    <location>
        <begin position="9"/>
        <end position="155"/>
    </location>
</feature>
<dbReference type="InterPro" id="IPR005122">
    <property type="entry name" value="Uracil-DNA_glycosylase-like"/>
</dbReference>
<dbReference type="Pfam" id="PF03167">
    <property type="entry name" value="UDG"/>
    <property type="match status" value="1"/>
</dbReference>
<dbReference type="Proteomes" id="UP000184509">
    <property type="component" value="Unassembled WGS sequence"/>
</dbReference>
<gene>
    <name evidence="2" type="ORF">SAMN05444405_108137</name>
</gene>
<dbReference type="InterPro" id="IPR036895">
    <property type="entry name" value="Uracil-DNA_glycosylase-like_sf"/>
</dbReference>
<reference evidence="2 3" key="1">
    <citation type="submission" date="2016-11" db="EMBL/GenBank/DDBJ databases">
        <authorList>
            <person name="Jaros S."/>
            <person name="Januszkiewicz K."/>
            <person name="Wedrychowicz H."/>
        </authorList>
    </citation>
    <scope>NUCLEOTIDE SEQUENCE [LARGE SCALE GENOMIC DNA]</scope>
    <source>
        <strain evidence="2 3">DSM 26991</strain>
    </source>
</reference>
<keyword evidence="3" id="KW-1185">Reference proteome</keyword>